<gene>
    <name evidence="2" type="ORF">BLE401_15585</name>
</gene>
<organism evidence="2 3">
    <name type="scientific">Beggiatoa leptomitoformis</name>
    <dbReference type="NCBI Taxonomy" id="288004"/>
    <lineage>
        <taxon>Bacteria</taxon>
        <taxon>Pseudomonadati</taxon>
        <taxon>Pseudomonadota</taxon>
        <taxon>Gammaproteobacteria</taxon>
        <taxon>Thiotrichales</taxon>
        <taxon>Thiotrichaceae</taxon>
        <taxon>Beggiatoa</taxon>
    </lineage>
</organism>
<dbReference type="AlphaFoldDB" id="A0A2N9YHJ5"/>
<sequence>MRMRRKRSALFADVWHIADRLSIVGTLIFGIIIISIFSLLLPLVLDYIFYRGNSNISHPLMAHLLTALFSIFKFFAQLIGLIAIFAYFFVVVKKRWSEFYS</sequence>
<dbReference type="KEGG" id="blep:AL038_08725"/>
<protein>
    <submittedName>
        <fullName evidence="2">Uncharacterized protein</fullName>
    </submittedName>
</protein>
<keyword evidence="1" id="KW-0472">Membrane</keyword>
<evidence type="ECO:0000313" key="3">
    <source>
        <dbReference type="Proteomes" id="UP000234271"/>
    </source>
</evidence>
<keyword evidence="3" id="KW-1185">Reference proteome</keyword>
<evidence type="ECO:0000313" key="2">
    <source>
        <dbReference type="EMBL" id="AUI69980.1"/>
    </source>
</evidence>
<dbReference type="Proteomes" id="UP000234271">
    <property type="component" value="Chromosome"/>
</dbReference>
<proteinExistence type="predicted"/>
<dbReference type="EMBL" id="CP018889">
    <property type="protein sequence ID" value="AUI69980.1"/>
    <property type="molecule type" value="Genomic_DNA"/>
</dbReference>
<dbReference type="RefSeq" id="WP_062151876.1">
    <property type="nucleotide sequence ID" value="NZ_CP012373.2"/>
</dbReference>
<feature type="transmembrane region" description="Helical" evidence="1">
    <location>
        <begin position="21"/>
        <end position="45"/>
    </location>
</feature>
<name>A0A2N9YHJ5_9GAMM</name>
<feature type="transmembrane region" description="Helical" evidence="1">
    <location>
        <begin position="65"/>
        <end position="92"/>
    </location>
</feature>
<keyword evidence="1" id="KW-1133">Transmembrane helix</keyword>
<keyword evidence="1" id="KW-0812">Transmembrane</keyword>
<reference evidence="3" key="1">
    <citation type="submission" date="2016-12" db="EMBL/GenBank/DDBJ databases">
        <title>Complete Genome Sequence of Beggiatoa leptomitiformis D-401.</title>
        <authorList>
            <person name="Fomenkov A."/>
            <person name="Vincze T."/>
            <person name="Grabovich M."/>
            <person name="Anton B.P."/>
            <person name="Dubinina G."/>
            <person name="Orlova M."/>
            <person name="Belousova E."/>
            <person name="Roberts R.J."/>
        </authorList>
    </citation>
    <scope>NUCLEOTIDE SEQUENCE [LARGE SCALE GENOMIC DNA]</scope>
    <source>
        <strain evidence="3">D-401</strain>
    </source>
</reference>
<evidence type="ECO:0000256" key="1">
    <source>
        <dbReference type="SAM" id="Phobius"/>
    </source>
</evidence>
<accession>A0A2N9YHJ5</accession>